<protein>
    <submittedName>
        <fullName evidence="7">ABC transporter substrate-binding protein</fullName>
    </submittedName>
</protein>
<proteinExistence type="inferred from homology"/>
<dbReference type="SUPFAM" id="SSF53822">
    <property type="entry name" value="Periplasmic binding protein-like I"/>
    <property type="match status" value="1"/>
</dbReference>
<evidence type="ECO:0000259" key="6">
    <source>
        <dbReference type="Pfam" id="PF13458"/>
    </source>
</evidence>
<dbReference type="Pfam" id="PF13458">
    <property type="entry name" value="Peripla_BP_6"/>
    <property type="match status" value="1"/>
</dbReference>
<dbReference type="CDD" id="cd19978">
    <property type="entry name" value="PBP1_ABC_ligand_binding-like"/>
    <property type="match status" value="1"/>
</dbReference>
<sequence length="378" mass="41095">MMKGKRGWVVLVLLLSATFSSAEEGITEKEILIGMSNGQTGPTSENGNMMREGAEVYFDKVNAAGGVQGRKIKLIVYDDGYRPALTIANTRKLIEEEKVFALFGYIGSPNSAAVVPIVTRARVPYLFPLTGAEIIRNPVNKYIFNIRASYADEIEVLVERLTRDLKVTRIGVFAQDDAMGEAGRAGLIRALRKRNMALVGDGKYQRNTLDVGEALETLIKADPEAVILACTYEPCAAFLKKARARRFNPKLLHISAGTLPLIHEAGEAADGLIVTQIVPNPTDSSLPIVKEYLSAIKAAGLTPNPVSLESYLGAKVLVEALKRTAPLTREAFVSALEHLSIDAGGLKIRFTPADHQGLHQVFLTKIENGKVVTIENIK</sequence>
<comment type="similarity">
    <text evidence="1">Belongs to the leucine-binding protein family.</text>
</comment>
<dbReference type="InterPro" id="IPR028082">
    <property type="entry name" value="Peripla_BP_I"/>
</dbReference>
<evidence type="ECO:0000256" key="5">
    <source>
        <dbReference type="SAM" id="SignalP"/>
    </source>
</evidence>
<dbReference type="RefSeq" id="WP_168059034.1">
    <property type="nucleotide sequence ID" value="NZ_VTOW01000001.1"/>
</dbReference>
<dbReference type="AlphaFoldDB" id="A0A7X6DP37"/>
<dbReference type="PRINTS" id="PR00337">
    <property type="entry name" value="LEUILEVALBP"/>
</dbReference>
<dbReference type="Proteomes" id="UP000534783">
    <property type="component" value="Unassembled WGS sequence"/>
</dbReference>
<reference evidence="7 8" key="1">
    <citation type="journal article" date="2020" name="Nature">
        <title>Bacterial chemolithoautotrophy via manganese oxidation.</title>
        <authorList>
            <person name="Yu H."/>
            <person name="Leadbetter J.R."/>
        </authorList>
    </citation>
    <scope>NUCLEOTIDE SEQUENCE [LARGE SCALE GENOMIC DNA]</scope>
    <source>
        <strain evidence="7 8">Mn-1</strain>
    </source>
</reference>
<dbReference type="GO" id="GO:0006865">
    <property type="term" value="P:amino acid transport"/>
    <property type="evidence" value="ECO:0007669"/>
    <property type="project" value="UniProtKB-KW"/>
</dbReference>
<keyword evidence="4" id="KW-0029">Amino-acid transport</keyword>
<dbReference type="InterPro" id="IPR028081">
    <property type="entry name" value="Leu-bd"/>
</dbReference>
<feature type="signal peptide" evidence="5">
    <location>
        <begin position="1"/>
        <end position="22"/>
    </location>
</feature>
<dbReference type="PANTHER" id="PTHR47235:SF1">
    <property type="entry name" value="BLR6548 PROTEIN"/>
    <property type="match status" value="1"/>
</dbReference>
<accession>A0A7X6DP37</accession>
<dbReference type="InterPro" id="IPR000709">
    <property type="entry name" value="Leu_Ile_Val-bd"/>
</dbReference>
<organism evidence="7 8">
    <name type="scientific">Candidatus Manganitrophus noduliformans</name>
    <dbReference type="NCBI Taxonomy" id="2606439"/>
    <lineage>
        <taxon>Bacteria</taxon>
        <taxon>Pseudomonadati</taxon>
        <taxon>Nitrospirota</taxon>
        <taxon>Nitrospiria</taxon>
        <taxon>Candidatus Troglogloeales</taxon>
        <taxon>Candidatus Manganitrophaceae</taxon>
        <taxon>Candidatus Manganitrophus</taxon>
    </lineage>
</organism>
<name>A0A7X6DP37_9BACT</name>
<dbReference type="PANTHER" id="PTHR47235">
    <property type="entry name" value="BLR6548 PROTEIN"/>
    <property type="match status" value="1"/>
</dbReference>
<keyword evidence="3 5" id="KW-0732">Signal</keyword>
<evidence type="ECO:0000256" key="4">
    <source>
        <dbReference type="ARBA" id="ARBA00022970"/>
    </source>
</evidence>
<evidence type="ECO:0000256" key="3">
    <source>
        <dbReference type="ARBA" id="ARBA00022729"/>
    </source>
</evidence>
<feature type="chain" id="PRO_5030832363" evidence="5">
    <location>
        <begin position="23"/>
        <end position="378"/>
    </location>
</feature>
<evidence type="ECO:0000256" key="2">
    <source>
        <dbReference type="ARBA" id="ARBA00022448"/>
    </source>
</evidence>
<dbReference type="EMBL" id="VTOW01000001">
    <property type="protein sequence ID" value="NKE70801.1"/>
    <property type="molecule type" value="Genomic_DNA"/>
</dbReference>
<dbReference type="Gene3D" id="3.40.50.2300">
    <property type="match status" value="2"/>
</dbReference>
<evidence type="ECO:0000313" key="8">
    <source>
        <dbReference type="Proteomes" id="UP000534783"/>
    </source>
</evidence>
<keyword evidence="8" id="KW-1185">Reference proteome</keyword>
<comment type="caution">
    <text evidence="7">The sequence shown here is derived from an EMBL/GenBank/DDBJ whole genome shotgun (WGS) entry which is preliminary data.</text>
</comment>
<keyword evidence="2" id="KW-0813">Transport</keyword>
<gene>
    <name evidence="7" type="ORF">MNODULE_08630</name>
</gene>
<evidence type="ECO:0000256" key="1">
    <source>
        <dbReference type="ARBA" id="ARBA00010062"/>
    </source>
</evidence>
<evidence type="ECO:0000313" key="7">
    <source>
        <dbReference type="EMBL" id="NKE70801.1"/>
    </source>
</evidence>
<feature type="domain" description="Leucine-binding protein" evidence="6">
    <location>
        <begin position="31"/>
        <end position="369"/>
    </location>
</feature>